<evidence type="ECO:0000313" key="3">
    <source>
        <dbReference type="Proteomes" id="UP000034607"/>
    </source>
</evidence>
<dbReference type="GO" id="GO:0003677">
    <property type="term" value="F:DNA binding"/>
    <property type="evidence" value="ECO:0007669"/>
    <property type="project" value="InterPro"/>
</dbReference>
<dbReference type="Gene3D" id="3.30.70.1290">
    <property type="entry name" value="Transposase IS200-like"/>
    <property type="match status" value="1"/>
</dbReference>
<name>A0A0G1RHD4_9BACT</name>
<dbReference type="AlphaFoldDB" id="A0A0G1RHD4"/>
<gene>
    <name evidence="2" type="ORF">UX78_C0007G0008</name>
</gene>
<feature type="domain" description="Transposase IS200-like" evidence="1">
    <location>
        <begin position="9"/>
        <end position="150"/>
    </location>
</feature>
<dbReference type="SMART" id="SM01321">
    <property type="entry name" value="Y1_Tnp"/>
    <property type="match status" value="1"/>
</dbReference>
<protein>
    <recommendedName>
        <fullName evidence="1">Transposase IS200-like domain-containing protein</fullName>
    </recommendedName>
</protein>
<dbReference type="Pfam" id="PF01797">
    <property type="entry name" value="Y1_Tnp"/>
    <property type="match status" value="1"/>
</dbReference>
<reference evidence="2 3" key="1">
    <citation type="journal article" date="2015" name="Nature">
        <title>rRNA introns, odd ribosomes, and small enigmatic genomes across a large radiation of phyla.</title>
        <authorList>
            <person name="Brown C.T."/>
            <person name="Hug L.A."/>
            <person name="Thomas B.C."/>
            <person name="Sharon I."/>
            <person name="Castelle C.J."/>
            <person name="Singh A."/>
            <person name="Wilkins M.J."/>
            <person name="Williams K.H."/>
            <person name="Banfield J.F."/>
        </authorList>
    </citation>
    <scope>NUCLEOTIDE SEQUENCE [LARGE SCALE GENOMIC DNA]</scope>
</reference>
<organism evidence="2 3">
    <name type="scientific">Candidatus Amesbacteria bacterium GW2011_GWA2_47_11</name>
    <dbReference type="NCBI Taxonomy" id="1618357"/>
    <lineage>
        <taxon>Bacteria</taxon>
        <taxon>Candidatus Amesiibacteriota</taxon>
    </lineage>
</organism>
<comment type="caution">
    <text evidence="2">The sequence shown here is derived from an EMBL/GenBank/DDBJ whole genome shotgun (WGS) entry which is preliminary data.</text>
</comment>
<dbReference type="GO" id="GO:0006313">
    <property type="term" value="P:DNA transposition"/>
    <property type="evidence" value="ECO:0007669"/>
    <property type="project" value="InterPro"/>
</dbReference>
<sequence>MPRRAYPLISGEIYHVYNRTIANQSAFTSENHFQRAVNLIDFYCRSQTPIRYSYFIRLTLKTQTEILSSLSSYRSKIICFCLMPTHFHFLLNQSSDEGIKNFIHDFQDSYVKYFNILNRRNGALFQASFKAVRITSGPQFLHVSRYIHLNPYSSGLIKNLNQLVKYRWSSFPCYADQIKYDFLNIQHLMNNFTDLNSFLSFTLNQAEYQKTLNFIKHH</sequence>
<evidence type="ECO:0000259" key="1">
    <source>
        <dbReference type="SMART" id="SM01321"/>
    </source>
</evidence>
<evidence type="ECO:0000313" key="2">
    <source>
        <dbReference type="EMBL" id="KKU56482.1"/>
    </source>
</evidence>
<dbReference type="Proteomes" id="UP000034607">
    <property type="component" value="Unassembled WGS sequence"/>
</dbReference>
<proteinExistence type="predicted"/>
<dbReference type="PANTHER" id="PTHR34322:SF2">
    <property type="entry name" value="TRANSPOSASE IS200-LIKE DOMAIN-CONTAINING PROTEIN"/>
    <property type="match status" value="1"/>
</dbReference>
<dbReference type="GO" id="GO:0004803">
    <property type="term" value="F:transposase activity"/>
    <property type="evidence" value="ECO:0007669"/>
    <property type="project" value="InterPro"/>
</dbReference>
<dbReference type="EMBL" id="LCNM01000007">
    <property type="protein sequence ID" value="KKU56482.1"/>
    <property type="molecule type" value="Genomic_DNA"/>
</dbReference>
<accession>A0A0G1RHD4</accession>
<dbReference type="PATRIC" id="fig|1618357.3.peg.411"/>
<dbReference type="InterPro" id="IPR002686">
    <property type="entry name" value="Transposase_17"/>
</dbReference>
<dbReference type="SUPFAM" id="SSF143422">
    <property type="entry name" value="Transposase IS200-like"/>
    <property type="match status" value="1"/>
</dbReference>
<dbReference type="PANTHER" id="PTHR34322">
    <property type="entry name" value="TRANSPOSASE, Y1_TNP DOMAIN-CONTAINING"/>
    <property type="match status" value="1"/>
</dbReference>
<dbReference type="InterPro" id="IPR036515">
    <property type="entry name" value="Transposase_17_sf"/>
</dbReference>